<sequence>MPYGKEPKEELTKVCQGKSSRVLVFDEDRYGRCVGDIYCNGIFAQVLKPDTILSPSNSIDSTSSELASHVGSDAEEGLGLALYRV</sequence>
<dbReference type="GO" id="GO:0016787">
    <property type="term" value="F:hydrolase activity"/>
    <property type="evidence" value="ECO:0007669"/>
    <property type="project" value="UniProtKB-KW"/>
</dbReference>
<keyword evidence="2" id="KW-0255">Endonuclease</keyword>
<proteinExistence type="predicted"/>
<reference evidence="5" key="1">
    <citation type="submission" date="2023-12" db="EMBL/GenBank/DDBJ databases">
        <title>Genome assembly of Anisodus tanguticus.</title>
        <authorList>
            <person name="Wang Y.-J."/>
        </authorList>
    </citation>
    <scope>NUCLEOTIDE SEQUENCE</scope>
    <source>
        <strain evidence="5">KB-2021</strain>
        <tissue evidence="5">Leaf</tissue>
    </source>
</reference>
<dbReference type="SUPFAM" id="SSF50199">
    <property type="entry name" value="Staphylococcal nuclease"/>
    <property type="match status" value="1"/>
</dbReference>
<dbReference type="PANTHER" id="PTHR12302">
    <property type="entry name" value="EBNA2 BINDING PROTEIN P100"/>
    <property type="match status" value="1"/>
</dbReference>
<protein>
    <recommendedName>
        <fullName evidence="4">TNase-like domain-containing protein</fullName>
    </recommendedName>
</protein>
<keyword evidence="1" id="KW-0540">Nuclease</keyword>
<dbReference type="AlphaFoldDB" id="A0AAE1VB34"/>
<keyword evidence="6" id="KW-1185">Reference proteome</keyword>
<dbReference type="Gene3D" id="2.40.50.90">
    <property type="match status" value="1"/>
</dbReference>
<feature type="domain" description="TNase-like" evidence="4">
    <location>
        <begin position="2"/>
        <end position="40"/>
    </location>
</feature>
<evidence type="ECO:0000313" key="5">
    <source>
        <dbReference type="EMBL" id="KAK4363293.1"/>
    </source>
</evidence>
<evidence type="ECO:0000259" key="4">
    <source>
        <dbReference type="Pfam" id="PF00565"/>
    </source>
</evidence>
<evidence type="ECO:0000256" key="3">
    <source>
        <dbReference type="ARBA" id="ARBA00022801"/>
    </source>
</evidence>
<evidence type="ECO:0000256" key="1">
    <source>
        <dbReference type="ARBA" id="ARBA00022722"/>
    </source>
</evidence>
<dbReference type="PANTHER" id="PTHR12302:SF3">
    <property type="entry name" value="SERINE_THREONINE-PROTEIN KINASE 31"/>
    <property type="match status" value="1"/>
</dbReference>
<dbReference type="GO" id="GO:0005737">
    <property type="term" value="C:cytoplasm"/>
    <property type="evidence" value="ECO:0007669"/>
    <property type="project" value="TreeGrafter"/>
</dbReference>
<evidence type="ECO:0000313" key="6">
    <source>
        <dbReference type="Proteomes" id="UP001291623"/>
    </source>
</evidence>
<comment type="caution">
    <text evidence="5">The sequence shown here is derived from an EMBL/GenBank/DDBJ whole genome shotgun (WGS) entry which is preliminary data.</text>
</comment>
<dbReference type="InterPro" id="IPR016071">
    <property type="entry name" value="Staphylococal_nuclease_OB-fold"/>
</dbReference>
<dbReference type="GO" id="GO:0004519">
    <property type="term" value="F:endonuclease activity"/>
    <property type="evidence" value="ECO:0007669"/>
    <property type="project" value="UniProtKB-KW"/>
</dbReference>
<name>A0AAE1VB34_9SOLA</name>
<dbReference type="EMBL" id="JAVYJV010000009">
    <property type="protein sequence ID" value="KAK4363293.1"/>
    <property type="molecule type" value="Genomic_DNA"/>
</dbReference>
<gene>
    <name evidence="5" type="ORF">RND71_018534</name>
</gene>
<dbReference type="Proteomes" id="UP001291623">
    <property type="component" value="Unassembled WGS sequence"/>
</dbReference>
<keyword evidence="3" id="KW-0378">Hydrolase</keyword>
<evidence type="ECO:0000256" key="2">
    <source>
        <dbReference type="ARBA" id="ARBA00022759"/>
    </source>
</evidence>
<dbReference type="InterPro" id="IPR035437">
    <property type="entry name" value="SNase_OB-fold_sf"/>
</dbReference>
<dbReference type="Pfam" id="PF00565">
    <property type="entry name" value="SNase"/>
    <property type="match status" value="1"/>
</dbReference>
<organism evidence="5 6">
    <name type="scientific">Anisodus tanguticus</name>
    <dbReference type="NCBI Taxonomy" id="243964"/>
    <lineage>
        <taxon>Eukaryota</taxon>
        <taxon>Viridiplantae</taxon>
        <taxon>Streptophyta</taxon>
        <taxon>Embryophyta</taxon>
        <taxon>Tracheophyta</taxon>
        <taxon>Spermatophyta</taxon>
        <taxon>Magnoliopsida</taxon>
        <taxon>eudicotyledons</taxon>
        <taxon>Gunneridae</taxon>
        <taxon>Pentapetalae</taxon>
        <taxon>asterids</taxon>
        <taxon>lamiids</taxon>
        <taxon>Solanales</taxon>
        <taxon>Solanaceae</taxon>
        <taxon>Solanoideae</taxon>
        <taxon>Hyoscyameae</taxon>
        <taxon>Anisodus</taxon>
    </lineage>
</organism>
<accession>A0AAE1VB34</accession>